<keyword evidence="2" id="KW-1185">Reference proteome</keyword>
<dbReference type="EMBL" id="JAUQSY010000002">
    <property type="protein sequence ID" value="MDO7873642.1"/>
    <property type="molecule type" value="Genomic_DNA"/>
</dbReference>
<proteinExistence type="predicted"/>
<sequence>MKNILFLIALVLSLGLIGYLSLQLNNVEKRLALAEQRFADCQQVTFKLQNQLAMEHKEQQGK</sequence>
<comment type="caution">
    <text evidence="1">The sequence shown here is derived from an EMBL/GenBank/DDBJ whole genome shotgun (WGS) entry which is preliminary data.</text>
</comment>
<reference evidence="1" key="1">
    <citation type="submission" date="2023-07" db="EMBL/GenBank/DDBJ databases">
        <authorList>
            <person name="Kim M.K."/>
        </authorList>
    </citation>
    <scope>NUCLEOTIDE SEQUENCE</scope>
    <source>
        <strain evidence="1">ASUV-10-1</strain>
    </source>
</reference>
<name>A0ABT9B9D5_9BACT</name>
<evidence type="ECO:0000313" key="2">
    <source>
        <dbReference type="Proteomes" id="UP001176429"/>
    </source>
</evidence>
<dbReference type="RefSeq" id="WP_305004958.1">
    <property type="nucleotide sequence ID" value="NZ_JAUQSY010000002.1"/>
</dbReference>
<organism evidence="1 2">
    <name type="scientific">Hymenobacter aranciens</name>
    <dbReference type="NCBI Taxonomy" id="3063996"/>
    <lineage>
        <taxon>Bacteria</taxon>
        <taxon>Pseudomonadati</taxon>
        <taxon>Bacteroidota</taxon>
        <taxon>Cytophagia</taxon>
        <taxon>Cytophagales</taxon>
        <taxon>Hymenobacteraceae</taxon>
        <taxon>Hymenobacter</taxon>
    </lineage>
</organism>
<accession>A0ABT9B9D5</accession>
<gene>
    <name evidence="1" type="ORF">Q5H93_02775</name>
</gene>
<protein>
    <submittedName>
        <fullName evidence="1">Uncharacterized protein</fullName>
    </submittedName>
</protein>
<evidence type="ECO:0000313" key="1">
    <source>
        <dbReference type="EMBL" id="MDO7873642.1"/>
    </source>
</evidence>
<dbReference type="Proteomes" id="UP001176429">
    <property type="component" value="Unassembled WGS sequence"/>
</dbReference>